<dbReference type="AlphaFoldDB" id="A0A1G9F9G8"/>
<evidence type="ECO:0000313" key="2">
    <source>
        <dbReference type="Proteomes" id="UP000199053"/>
    </source>
</evidence>
<organism evidence="1 2">
    <name type="scientific">Maridesulfovibrio ferrireducens</name>
    <dbReference type="NCBI Taxonomy" id="246191"/>
    <lineage>
        <taxon>Bacteria</taxon>
        <taxon>Pseudomonadati</taxon>
        <taxon>Thermodesulfobacteriota</taxon>
        <taxon>Desulfovibrionia</taxon>
        <taxon>Desulfovibrionales</taxon>
        <taxon>Desulfovibrionaceae</taxon>
        <taxon>Maridesulfovibrio</taxon>
    </lineage>
</organism>
<reference evidence="2" key="1">
    <citation type="submission" date="2016-10" db="EMBL/GenBank/DDBJ databases">
        <authorList>
            <person name="Varghese N."/>
            <person name="Submissions S."/>
        </authorList>
    </citation>
    <scope>NUCLEOTIDE SEQUENCE [LARGE SCALE GENOMIC DNA]</scope>
    <source>
        <strain evidence="2">DSM 16995</strain>
    </source>
</reference>
<dbReference type="RefSeq" id="WP_244512213.1">
    <property type="nucleotide sequence ID" value="NZ_FNGA01000002.1"/>
</dbReference>
<dbReference type="EMBL" id="FNGA01000002">
    <property type="protein sequence ID" value="SDK85010.1"/>
    <property type="molecule type" value="Genomic_DNA"/>
</dbReference>
<gene>
    <name evidence="1" type="ORF">SAMN05660337_1451</name>
</gene>
<keyword evidence="2" id="KW-1185">Reference proteome</keyword>
<proteinExistence type="predicted"/>
<accession>A0A1G9F9G8</accession>
<evidence type="ECO:0000313" key="1">
    <source>
        <dbReference type="EMBL" id="SDK85010.1"/>
    </source>
</evidence>
<dbReference type="Proteomes" id="UP000199053">
    <property type="component" value="Unassembled WGS sequence"/>
</dbReference>
<sequence>MMDDVRVYGDVHGLSQKDFDEMKDEIPFNKIVYKDELLNVDYEGHYIDIDDFLEELVKRLPKTAWAKVDFIDHVDWQMTRHEIIEGKLSSRQINIDAVLEPTKNEAGQR</sequence>
<name>A0A1G9F9G8_9BACT</name>
<protein>
    <submittedName>
        <fullName evidence="1">Uncharacterized protein</fullName>
    </submittedName>
</protein>